<evidence type="ECO:0000256" key="5">
    <source>
        <dbReference type="ARBA" id="ARBA00022679"/>
    </source>
</evidence>
<dbReference type="PROSITE" id="PS00371">
    <property type="entry name" value="PTS_EIIA_TYPE_1_HIS"/>
    <property type="match status" value="1"/>
</dbReference>
<keyword evidence="3" id="KW-1003">Cell membrane</keyword>
<evidence type="ECO:0000313" key="16">
    <source>
        <dbReference type="EMBL" id="TVU55880.1"/>
    </source>
</evidence>
<protein>
    <submittedName>
        <fullName evidence="16">PTS beta-glucoside transporter subunit EIIBCA</fullName>
    </submittedName>
</protein>
<keyword evidence="4" id="KW-0762">Sugar transport</keyword>
<keyword evidence="7 12" id="KW-0812">Transmembrane</keyword>
<dbReference type="CDD" id="cd00212">
    <property type="entry name" value="PTS_IIB_glc"/>
    <property type="match status" value="1"/>
</dbReference>
<dbReference type="GO" id="GO:0090589">
    <property type="term" value="F:protein-phosphocysteine-trehalose phosphotransferase system transporter activity"/>
    <property type="evidence" value="ECO:0007669"/>
    <property type="project" value="TreeGrafter"/>
</dbReference>
<evidence type="ECO:0000256" key="9">
    <source>
        <dbReference type="ARBA" id="ARBA00022989"/>
    </source>
</evidence>
<evidence type="ECO:0000256" key="1">
    <source>
        <dbReference type="ARBA" id="ARBA00004651"/>
    </source>
</evidence>
<feature type="transmembrane region" description="Helical" evidence="12">
    <location>
        <begin position="283"/>
        <end position="312"/>
    </location>
</feature>
<dbReference type="InterPro" id="IPR013013">
    <property type="entry name" value="PTS_EIIC_1"/>
</dbReference>
<dbReference type="InterPro" id="IPR036878">
    <property type="entry name" value="Glu_permease_IIB"/>
</dbReference>
<keyword evidence="8" id="KW-0418">Kinase</keyword>
<organism evidence="16 17">
    <name type="scientific">Corynebacterium aurimucosum</name>
    <dbReference type="NCBI Taxonomy" id="169292"/>
    <lineage>
        <taxon>Bacteria</taxon>
        <taxon>Bacillati</taxon>
        <taxon>Actinomycetota</taxon>
        <taxon>Actinomycetes</taxon>
        <taxon>Mycobacteriales</taxon>
        <taxon>Corynebacteriaceae</taxon>
        <taxon>Corynebacterium</taxon>
    </lineage>
</organism>
<dbReference type="Pfam" id="PF00367">
    <property type="entry name" value="PTS_EIIB"/>
    <property type="match status" value="1"/>
</dbReference>
<dbReference type="GO" id="GO:0008982">
    <property type="term" value="F:protein-N(PI)-phosphohistidine-sugar phosphotransferase activity"/>
    <property type="evidence" value="ECO:0007669"/>
    <property type="project" value="InterPro"/>
</dbReference>
<evidence type="ECO:0000256" key="7">
    <source>
        <dbReference type="ARBA" id="ARBA00022692"/>
    </source>
</evidence>
<evidence type="ECO:0000256" key="6">
    <source>
        <dbReference type="ARBA" id="ARBA00022683"/>
    </source>
</evidence>
<dbReference type="PROSITE" id="PS51103">
    <property type="entry name" value="PTS_EIIC_TYPE_1"/>
    <property type="match status" value="1"/>
</dbReference>
<dbReference type="GO" id="GO:0009401">
    <property type="term" value="P:phosphoenolpyruvate-dependent sugar phosphotransferase system"/>
    <property type="evidence" value="ECO:0007669"/>
    <property type="project" value="UniProtKB-KW"/>
</dbReference>
<evidence type="ECO:0000256" key="3">
    <source>
        <dbReference type="ARBA" id="ARBA00022475"/>
    </source>
</evidence>
<dbReference type="FunFam" id="2.70.70.10:FF:000001">
    <property type="entry name" value="PTS system glucose-specific IIA component"/>
    <property type="match status" value="1"/>
</dbReference>
<dbReference type="GO" id="GO:0016301">
    <property type="term" value="F:kinase activity"/>
    <property type="evidence" value="ECO:0007669"/>
    <property type="project" value="UniProtKB-KW"/>
</dbReference>
<dbReference type="PROSITE" id="PS51098">
    <property type="entry name" value="PTS_EIIB_TYPE_1"/>
    <property type="match status" value="1"/>
</dbReference>
<feature type="transmembrane region" description="Helical" evidence="12">
    <location>
        <begin position="150"/>
        <end position="170"/>
    </location>
</feature>
<name>A0A558GG79_9CORY</name>
<feature type="transmembrane region" description="Helical" evidence="12">
    <location>
        <begin position="114"/>
        <end position="138"/>
    </location>
</feature>
<evidence type="ECO:0000259" key="13">
    <source>
        <dbReference type="PROSITE" id="PS51093"/>
    </source>
</evidence>
<keyword evidence="9 12" id="KW-1133">Transmembrane helix</keyword>
<evidence type="ECO:0000256" key="10">
    <source>
        <dbReference type="ARBA" id="ARBA00023136"/>
    </source>
</evidence>
<keyword evidence="5" id="KW-0808">Transferase</keyword>
<feature type="domain" description="PTS EIIC type-1" evidence="15">
    <location>
        <begin position="109"/>
        <end position="465"/>
    </location>
</feature>
<accession>A0A558GG79</accession>
<feature type="domain" description="PTS EIIA type-1" evidence="13">
    <location>
        <begin position="509"/>
        <end position="613"/>
    </location>
</feature>
<evidence type="ECO:0000259" key="15">
    <source>
        <dbReference type="PROSITE" id="PS51103"/>
    </source>
</evidence>
<reference evidence="16 17" key="1">
    <citation type="submission" date="2019-07" db="EMBL/GenBank/DDBJ databases">
        <title>Draft genome of C. aurimucosum strain 14-2523.</title>
        <authorList>
            <person name="Pacheco L.G.C."/>
            <person name="Aguiar E.R.G.R."/>
            <person name="Navas J."/>
            <person name="Santos C.S."/>
            <person name="Rocha D.J.P.G."/>
        </authorList>
    </citation>
    <scope>NUCLEOTIDE SEQUENCE [LARGE SCALE GENOMIC DNA]</scope>
    <source>
        <strain evidence="16 17">14-2523</strain>
    </source>
</reference>
<comment type="caution">
    <text evidence="16">The sequence shown here is derived from an EMBL/GenBank/DDBJ whole genome shotgun (WGS) entry which is preliminary data.</text>
</comment>
<sequence length="651" mass="69093">MTAPVRDYPKLAHDIITLVGGPSNITGIARCATRLRLVLKSTPEDAHTKIENLPGVITTVEKGGQFQIVIGNRVGEVYEAAIDQLGIDPNEQQIDDEDNKPTLMNRIIAMMSAVFAPFIYVLAAAGLIQGALILITAAWPEFGETGTYEIFSLMSWAPFTFLPILIAITASQFFKTNTFISVAAVGALVAPEMADIASRVAEGEHISLFGFGLSETTYTSTVLPPLFVVWGLSYLERFFRKHLPEVITQLFTPLFCLIIAVPLTVLIIGPLSNQGAILIADGFNWLVDVAPPVAAAMVGGFWQVIVIFGVHWGVTPMVLANFEQYGSDPFQAFQTAAVIAQVGAAFGVFLKSRSPEMKKVAASASLTGVFGITEPAIYGVTLRLKKPFIVGCVAGAAGAIVVSLFGSLQYVYAGLPGVLTIMNAYEPGTNSLMGEIIGCAVAFFGAVIGVYFVGFTDVLAEAPAEATDSSPDSDAASAEYHNQLSQKETVFHISSPVTGTVLALNEVDDPVFAQGTMGEGVAVEPTDNKVYAPFDGTVATVLPSKHAVGIISDDGVEVLVHIGLDTVALKGKPFTSHVTKGQRVEEGDLLVEFDAQSITQAGFSLTTPVIITNTKKFADVIIHPSTRTTHGNELMAVEAKSSNQTQAEGAK</sequence>
<dbReference type="Pfam" id="PF02378">
    <property type="entry name" value="PTS_EIIC"/>
    <property type="match status" value="1"/>
</dbReference>
<dbReference type="InterPro" id="IPR050558">
    <property type="entry name" value="PTS_Sugar-Specific_Components"/>
</dbReference>
<dbReference type="EMBL" id="VMTY01000063">
    <property type="protein sequence ID" value="TVU55880.1"/>
    <property type="molecule type" value="Genomic_DNA"/>
</dbReference>
<keyword evidence="6" id="KW-0598">Phosphotransferase system</keyword>
<dbReference type="InterPro" id="IPR011297">
    <property type="entry name" value="PTS_IIABC_b_glu"/>
</dbReference>
<proteinExistence type="predicted"/>
<feature type="transmembrane region" description="Helical" evidence="12">
    <location>
        <begin position="208"/>
        <end position="230"/>
    </location>
</feature>
<dbReference type="Pfam" id="PF00358">
    <property type="entry name" value="PTS_EIIA_1"/>
    <property type="match status" value="1"/>
</dbReference>
<dbReference type="AlphaFoldDB" id="A0A558GG79"/>
<dbReference type="Gene3D" id="3.30.1360.60">
    <property type="entry name" value="Glucose permease domain IIB"/>
    <property type="match status" value="1"/>
</dbReference>
<dbReference type="PROSITE" id="PS51093">
    <property type="entry name" value="PTS_EIIA_TYPE_1"/>
    <property type="match status" value="1"/>
</dbReference>
<dbReference type="PANTHER" id="PTHR30175:SF1">
    <property type="entry name" value="PTS SYSTEM ARBUTIN-, CELLOBIOSE-, AND SALICIN-SPECIFIC EIIBC COMPONENT-RELATED"/>
    <property type="match status" value="1"/>
</dbReference>
<evidence type="ECO:0000313" key="17">
    <source>
        <dbReference type="Proteomes" id="UP000320531"/>
    </source>
</evidence>
<feature type="transmembrane region" description="Helical" evidence="12">
    <location>
        <begin position="332"/>
        <end position="350"/>
    </location>
</feature>
<evidence type="ECO:0000256" key="12">
    <source>
        <dbReference type="SAM" id="Phobius"/>
    </source>
</evidence>
<feature type="domain" description="PTS EIIB type-1" evidence="14">
    <location>
        <begin position="9"/>
        <end position="91"/>
    </location>
</feature>
<feature type="transmembrane region" description="Helical" evidence="12">
    <location>
        <begin position="432"/>
        <end position="453"/>
    </location>
</feature>
<dbReference type="InterPro" id="IPR003352">
    <property type="entry name" value="PTS_EIIC"/>
</dbReference>
<dbReference type="InterPro" id="IPR001127">
    <property type="entry name" value="PTS_EIIA_1_perm"/>
</dbReference>
<dbReference type="Gene3D" id="2.70.70.10">
    <property type="entry name" value="Glucose Permease (Domain IIA)"/>
    <property type="match status" value="1"/>
</dbReference>
<keyword evidence="2" id="KW-0813">Transport</keyword>
<evidence type="ECO:0000256" key="11">
    <source>
        <dbReference type="PROSITE-ProRule" id="PRU00421"/>
    </source>
</evidence>
<dbReference type="Proteomes" id="UP000320531">
    <property type="component" value="Unassembled WGS sequence"/>
</dbReference>
<comment type="subcellular location">
    <subcellularLocation>
        <location evidence="1">Cell membrane</location>
        <topology evidence="1">Multi-pass membrane protein</topology>
    </subcellularLocation>
</comment>
<dbReference type="GO" id="GO:0015771">
    <property type="term" value="P:trehalose transport"/>
    <property type="evidence" value="ECO:0007669"/>
    <property type="project" value="TreeGrafter"/>
</dbReference>
<keyword evidence="10 12" id="KW-0472">Membrane</keyword>
<dbReference type="SUPFAM" id="SSF51261">
    <property type="entry name" value="Duplicated hybrid motif"/>
    <property type="match status" value="1"/>
</dbReference>
<evidence type="ECO:0000256" key="4">
    <source>
        <dbReference type="ARBA" id="ARBA00022597"/>
    </source>
</evidence>
<feature type="active site" description="Phosphocysteine intermediate; for EIIB activity" evidence="11">
    <location>
        <position position="31"/>
    </location>
</feature>
<dbReference type="NCBIfam" id="TIGR00830">
    <property type="entry name" value="PTBA"/>
    <property type="match status" value="1"/>
</dbReference>
<dbReference type="InterPro" id="IPR018113">
    <property type="entry name" value="PTrfase_EIIB_Cys"/>
</dbReference>
<gene>
    <name evidence="16" type="ORF">FQK23_11775</name>
</gene>
<evidence type="ECO:0000259" key="14">
    <source>
        <dbReference type="PROSITE" id="PS51098"/>
    </source>
</evidence>
<feature type="transmembrane region" description="Helical" evidence="12">
    <location>
        <begin position="388"/>
        <end position="412"/>
    </location>
</feature>
<dbReference type="InterPro" id="IPR001996">
    <property type="entry name" value="PTS_IIB_1"/>
</dbReference>
<feature type="transmembrane region" description="Helical" evidence="12">
    <location>
        <begin position="250"/>
        <end position="271"/>
    </location>
</feature>
<dbReference type="PANTHER" id="PTHR30175">
    <property type="entry name" value="PHOSPHOTRANSFERASE SYSTEM TRANSPORT PROTEIN"/>
    <property type="match status" value="1"/>
</dbReference>
<dbReference type="GO" id="GO:0005886">
    <property type="term" value="C:plasma membrane"/>
    <property type="evidence" value="ECO:0007669"/>
    <property type="project" value="UniProtKB-SubCell"/>
</dbReference>
<dbReference type="NCBIfam" id="TIGR01995">
    <property type="entry name" value="PTS-II-ABC-beta"/>
    <property type="match status" value="1"/>
</dbReference>
<dbReference type="InterPro" id="IPR011055">
    <property type="entry name" value="Dup_hybrid_motif"/>
</dbReference>
<dbReference type="SUPFAM" id="SSF55604">
    <property type="entry name" value="Glucose permease domain IIB"/>
    <property type="match status" value="1"/>
</dbReference>
<evidence type="ECO:0000256" key="8">
    <source>
        <dbReference type="ARBA" id="ARBA00022777"/>
    </source>
</evidence>
<evidence type="ECO:0000256" key="2">
    <source>
        <dbReference type="ARBA" id="ARBA00022448"/>
    </source>
</evidence>